<comment type="caution">
    <text evidence="1">The sequence shown here is derived from an EMBL/GenBank/DDBJ whole genome shotgun (WGS) entry which is preliminary data.</text>
</comment>
<dbReference type="Proteomes" id="UP001600943">
    <property type="component" value="Unassembled WGS sequence"/>
</dbReference>
<name>A0ABQ0BKL4_9FIRM</name>
<organism evidence="1 2">
    <name type="scientific">Blautia hominis</name>
    <dbReference type="NCBI Taxonomy" id="2025493"/>
    <lineage>
        <taxon>Bacteria</taxon>
        <taxon>Bacillati</taxon>
        <taxon>Bacillota</taxon>
        <taxon>Clostridia</taxon>
        <taxon>Lachnospirales</taxon>
        <taxon>Lachnospiraceae</taxon>
        <taxon>Blautia</taxon>
    </lineage>
</organism>
<accession>A0ABQ0BKL4</accession>
<protein>
    <submittedName>
        <fullName evidence="1">Uncharacterized protein</fullName>
    </submittedName>
</protein>
<dbReference type="EMBL" id="BAABYW010000003">
    <property type="protein sequence ID" value="GAA6412001.1"/>
    <property type="molecule type" value="Genomic_DNA"/>
</dbReference>
<evidence type="ECO:0000313" key="2">
    <source>
        <dbReference type="Proteomes" id="UP001600943"/>
    </source>
</evidence>
<evidence type="ECO:0000313" key="1">
    <source>
        <dbReference type="EMBL" id="GAA6412001.1"/>
    </source>
</evidence>
<gene>
    <name evidence="1" type="ORF">K040078D81_61180</name>
</gene>
<reference evidence="1 2" key="1">
    <citation type="submission" date="2024-04" db="EMBL/GenBank/DDBJ databases">
        <title>Defined microbial consortia suppress multidrug-resistant proinflammatory Enterobacteriaceae via ecological control.</title>
        <authorList>
            <person name="Furuichi M."/>
            <person name="Kawaguchi T."/>
            <person name="Pust M."/>
            <person name="Yasuma K."/>
            <person name="Plichta D."/>
            <person name="Hasegawa N."/>
            <person name="Ohya T."/>
            <person name="Bhattarai S."/>
            <person name="Sasajima S."/>
            <person name="Aoto Y."/>
            <person name="Tuganbaev T."/>
            <person name="Yaginuma M."/>
            <person name="Ueda M."/>
            <person name="Okahashi N."/>
            <person name="Amafuji K."/>
            <person name="Kiridooshi Y."/>
            <person name="Sugita K."/>
            <person name="Strazar M."/>
            <person name="Skelly A."/>
            <person name="Suda W."/>
            <person name="Hattori M."/>
            <person name="Nakamoto N."/>
            <person name="Caballero S."/>
            <person name="Norman J."/>
            <person name="Olle B."/>
            <person name="Tanoue T."/>
            <person name="Arita M."/>
            <person name="Bucci V."/>
            <person name="Atarashi K."/>
            <person name="Xavier R."/>
            <person name="Honda K."/>
        </authorList>
    </citation>
    <scope>NUCLEOTIDE SEQUENCE [LARGE SCALE GENOMIC DNA]</scope>
    <source>
        <strain evidence="2">k04-0078-D8-1</strain>
    </source>
</reference>
<keyword evidence="2" id="KW-1185">Reference proteome</keyword>
<sequence length="53" mass="6179">MIGTHLAIFSSLCYDWQSNVWPSAVNKYLPNNRQTLTYAFIKGIIQYGKHNKF</sequence>
<proteinExistence type="predicted"/>